<sequence>MSLFLCWTDCRSRKEKRVASEGHRIGPRGFSGGRRNRRSFFGSPGAQEDGLRQGVAGRAFSASFSSSSLGGSWLIVPILGAAAIFQVVVVPKSAVRGVYPDLILLLVIARSLIAGGRGAVSWAFVGGLWMDVLSGGAIGASSLALMATSLITGIGHNAIFRRNSFVPFVAALSGSLVFSLIYLTILVGVGYRFPLGPLVANLIVPATLYNGAVMFLATPVLNRLPEKANYP</sequence>
<proteinExistence type="inferred from homology"/>
<feature type="transmembrane region" description="Helical" evidence="8">
    <location>
        <begin position="102"/>
        <end position="125"/>
    </location>
</feature>
<feature type="transmembrane region" description="Helical" evidence="8">
    <location>
        <begin position="168"/>
        <end position="193"/>
    </location>
</feature>
<comment type="subcellular location">
    <subcellularLocation>
        <location evidence="1">Cell membrane</location>
        <topology evidence="1">Multi-pass membrane protein</topology>
    </subcellularLocation>
</comment>
<evidence type="ECO:0000256" key="1">
    <source>
        <dbReference type="ARBA" id="ARBA00004651"/>
    </source>
</evidence>
<gene>
    <name evidence="9" type="primary">mreD</name>
    <name evidence="9" type="ORF">F4Y42_18455</name>
</gene>
<reference evidence="9" key="1">
    <citation type="submission" date="2019-09" db="EMBL/GenBank/DDBJ databases">
        <title>Characterisation of the sponge microbiome using genome-centric metagenomics.</title>
        <authorList>
            <person name="Engelberts J.P."/>
            <person name="Robbins S.J."/>
            <person name="De Goeij J.M."/>
            <person name="Aranda M."/>
            <person name="Bell S.C."/>
            <person name="Webster N.S."/>
        </authorList>
    </citation>
    <scope>NUCLEOTIDE SEQUENCE</scope>
    <source>
        <strain evidence="9">SB0664_bin_27</strain>
    </source>
</reference>
<dbReference type="GO" id="GO:0008360">
    <property type="term" value="P:regulation of cell shape"/>
    <property type="evidence" value="ECO:0007669"/>
    <property type="project" value="UniProtKB-KW"/>
</dbReference>
<evidence type="ECO:0000256" key="2">
    <source>
        <dbReference type="ARBA" id="ARBA00007776"/>
    </source>
</evidence>
<evidence type="ECO:0000256" key="8">
    <source>
        <dbReference type="SAM" id="Phobius"/>
    </source>
</evidence>
<comment type="caution">
    <text evidence="9">The sequence shown here is derived from an EMBL/GenBank/DDBJ whole genome shotgun (WGS) entry which is preliminary data.</text>
</comment>
<keyword evidence="4 8" id="KW-0812">Transmembrane</keyword>
<accession>A0A6B0Z1C3</accession>
<evidence type="ECO:0000256" key="3">
    <source>
        <dbReference type="ARBA" id="ARBA00022475"/>
    </source>
</evidence>
<evidence type="ECO:0000256" key="4">
    <source>
        <dbReference type="ARBA" id="ARBA00022692"/>
    </source>
</evidence>
<dbReference type="NCBIfam" id="TIGR03426">
    <property type="entry name" value="shape_MreD"/>
    <property type="match status" value="1"/>
</dbReference>
<keyword evidence="5" id="KW-0133">Cell shape</keyword>
<name>A0A6B0Z1C3_9CHLR</name>
<dbReference type="Pfam" id="PF04093">
    <property type="entry name" value="MreD"/>
    <property type="match status" value="1"/>
</dbReference>
<keyword evidence="7 8" id="KW-0472">Membrane</keyword>
<organism evidence="9">
    <name type="scientific">Caldilineaceae bacterium SB0664_bin_27</name>
    <dbReference type="NCBI Taxonomy" id="2605260"/>
    <lineage>
        <taxon>Bacteria</taxon>
        <taxon>Bacillati</taxon>
        <taxon>Chloroflexota</taxon>
        <taxon>Caldilineae</taxon>
        <taxon>Caldilineales</taxon>
        <taxon>Caldilineaceae</taxon>
    </lineage>
</organism>
<evidence type="ECO:0000256" key="7">
    <source>
        <dbReference type="ARBA" id="ARBA00023136"/>
    </source>
</evidence>
<keyword evidence="3" id="KW-1003">Cell membrane</keyword>
<keyword evidence="6 8" id="KW-1133">Transmembrane helix</keyword>
<feature type="transmembrane region" description="Helical" evidence="8">
    <location>
        <begin position="199"/>
        <end position="221"/>
    </location>
</feature>
<evidence type="ECO:0000313" key="9">
    <source>
        <dbReference type="EMBL" id="MXY95428.1"/>
    </source>
</evidence>
<comment type="similarity">
    <text evidence="2">Belongs to the MreD family.</text>
</comment>
<evidence type="ECO:0000256" key="6">
    <source>
        <dbReference type="ARBA" id="ARBA00022989"/>
    </source>
</evidence>
<dbReference type="EMBL" id="VXRG01000152">
    <property type="protein sequence ID" value="MXY95428.1"/>
    <property type="molecule type" value="Genomic_DNA"/>
</dbReference>
<protein>
    <submittedName>
        <fullName evidence="9">Rod shape-determining protein MreD</fullName>
    </submittedName>
</protein>
<feature type="transmembrane region" description="Helical" evidence="8">
    <location>
        <begin position="70"/>
        <end position="90"/>
    </location>
</feature>
<dbReference type="InterPro" id="IPR007227">
    <property type="entry name" value="Cell_shape_determining_MreD"/>
</dbReference>
<evidence type="ECO:0000256" key="5">
    <source>
        <dbReference type="ARBA" id="ARBA00022960"/>
    </source>
</evidence>
<dbReference type="GO" id="GO:0005886">
    <property type="term" value="C:plasma membrane"/>
    <property type="evidence" value="ECO:0007669"/>
    <property type="project" value="UniProtKB-SubCell"/>
</dbReference>
<feature type="transmembrane region" description="Helical" evidence="8">
    <location>
        <begin position="137"/>
        <end position="156"/>
    </location>
</feature>
<dbReference type="AlphaFoldDB" id="A0A6B0Z1C3"/>